<evidence type="ECO:0000313" key="3">
    <source>
        <dbReference type="Proteomes" id="UP000267469"/>
    </source>
</evidence>
<dbReference type="Proteomes" id="UP000267469">
    <property type="component" value="Unassembled WGS sequence"/>
</dbReference>
<keyword evidence="1" id="KW-0732">Signal</keyword>
<evidence type="ECO:0000256" key="1">
    <source>
        <dbReference type="SAM" id="SignalP"/>
    </source>
</evidence>
<proteinExistence type="predicted"/>
<dbReference type="SUPFAM" id="SSF56935">
    <property type="entry name" value="Porins"/>
    <property type="match status" value="1"/>
</dbReference>
<keyword evidence="3" id="KW-1185">Reference proteome</keyword>
<sequence length="414" mass="45973">MKKIIFFACVFTCCFLAANAQSEGLTGSPYSMYGLGIINQANVGKYNALGHGGIAMPGNSGINNLNPASYASIFDKSFFFDVGFRAEYNHYSNKINDEDKWSFNFSNLAFAFSLSKKSGIGVTLTPYTNVGYTLLGVTSNIEGSDQEFESTINGSGGLNDVKINYSYLLSDKIRIGVNASYLFGSIKENEFFYIGSSYFDMNETSFYHGVRLGLGFQYDILKNFSVGGTVQLPVSLDGSMDRTVTKTLDGTSVTVEDEEGENISDFKLPTELGVGIYFTPFKGFSVNADYKRNFWSSTSQTDNIGQYEDQDIFSMGVEYMKNARSLEYIDRVQFRGGFTSDNGYLSINHKKVGGYAITAGLGLPLNTNTNSMLNISYSYGQKGQLSNILIKENYHFITLNISLEDLWFIKRKYD</sequence>
<dbReference type="Gene3D" id="2.40.160.60">
    <property type="entry name" value="Outer membrane protein transport protein (OMPP1/FadL/TodX)"/>
    <property type="match status" value="1"/>
</dbReference>
<protein>
    <recommendedName>
        <fullName evidence="4">Aromatic hydrocarbon degradation protein</fullName>
    </recommendedName>
</protein>
<organism evidence="2 3">
    <name type="scientific">Sinomicrobium pectinilyticum</name>
    <dbReference type="NCBI Taxonomy" id="1084421"/>
    <lineage>
        <taxon>Bacteria</taxon>
        <taxon>Pseudomonadati</taxon>
        <taxon>Bacteroidota</taxon>
        <taxon>Flavobacteriia</taxon>
        <taxon>Flavobacteriales</taxon>
        <taxon>Flavobacteriaceae</taxon>
        <taxon>Sinomicrobium</taxon>
    </lineage>
</organism>
<dbReference type="AlphaFoldDB" id="A0A3N0E7L8"/>
<feature type="chain" id="PRO_5017981437" description="Aromatic hydrocarbon degradation protein" evidence="1">
    <location>
        <begin position="21"/>
        <end position="414"/>
    </location>
</feature>
<name>A0A3N0E7L8_SINP1</name>
<accession>A0A3N0E7L8</accession>
<evidence type="ECO:0000313" key="2">
    <source>
        <dbReference type="EMBL" id="RNL83769.1"/>
    </source>
</evidence>
<reference evidence="2 3" key="1">
    <citation type="submission" date="2018-10" db="EMBL/GenBank/DDBJ databases">
        <title>Sinomicrobium pectinilyticum sp. nov., a pectinase-producing bacterium isolated from alkaline and saline soil, and emended description of the genus Sinomicrobium.</title>
        <authorList>
            <person name="Cheng B."/>
            <person name="Li C."/>
            <person name="Lai Q."/>
            <person name="Du M."/>
            <person name="Shao Z."/>
            <person name="Xu P."/>
            <person name="Yang C."/>
        </authorList>
    </citation>
    <scope>NUCLEOTIDE SEQUENCE [LARGE SCALE GENOMIC DNA]</scope>
    <source>
        <strain evidence="2 3">5DNS001</strain>
    </source>
</reference>
<feature type="signal peptide" evidence="1">
    <location>
        <begin position="1"/>
        <end position="20"/>
    </location>
</feature>
<evidence type="ECO:0008006" key="4">
    <source>
        <dbReference type="Google" id="ProtNLM"/>
    </source>
</evidence>
<dbReference type="EMBL" id="RJTM01000102">
    <property type="protein sequence ID" value="RNL83769.1"/>
    <property type="molecule type" value="Genomic_DNA"/>
</dbReference>
<dbReference type="OrthoDB" id="1491239at2"/>
<gene>
    <name evidence="2" type="ORF">ED312_14750</name>
</gene>
<comment type="caution">
    <text evidence="2">The sequence shown here is derived from an EMBL/GenBank/DDBJ whole genome shotgun (WGS) entry which is preliminary data.</text>
</comment>